<evidence type="ECO:0008006" key="3">
    <source>
        <dbReference type="Google" id="ProtNLM"/>
    </source>
</evidence>
<dbReference type="Proteomes" id="UP000239197">
    <property type="component" value="Chromosome"/>
</dbReference>
<gene>
    <name evidence="1" type="ORF">BV494_07790</name>
</gene>
<name>A0A2L1UWR0_9GAMM</name>
<dbReference type="InterPro" id="IPR019289">
    <property type="entry name" value="Phage_tail_E/E"/>
</dbReference>
<accession>A0A2L1UWR0</accession>
<dbReference type="Pfam" id="PF10109">
    <property type="entry name" value="Phage_TAC_7"/>
    <property type="match status" value="1"/>
</dbReference>
<proteinExistence type="predicted"/>
<keyword evidence="2" id="KW-1185">Reference proteome</keyword>
<organism evidence="1 2">
    <name type="scientific">Rahnella sikkimica</name>
    <dbReference type="NCBI Taxonomy" id="1805933"/>
    <lineage>
        <taxon>Bacteria</taxon>
        <taxon>Pseudomonadati</taxon>
        <taxon>Pseudomonadota</taxon>
        <taxon>Gammaproteobacteria</taxon>
        <taxon>Enterobacterales</taxon>
        <taxon>Yersiniaceae</taxon>
        <taxon>Rahnella</taxon>
    </lineage>
</organism>
<sequence>MLANPLQDSAGKRSWSSIDLSEPNLEQVDQFYKTQTVKGGLTSMSALIAELSDIPPEVINRLPYTDYKSCEAYLLGFLNYSPTPDTGGM</sequence>
<reference evidence="2" key="1">
    <citation type="submission" date="2017-01" db="EMBL/GenBank/DDBJ databases">
        <title>Genome sequence of Rouxiella sp. ERMR1:05.</title>
        <authorList>
            <person name="Kumar R."/>
            <person name="Singh D."/>
            <person name="Kumar S."/>
        </authorList>
    </citation>
    <scope>NUCLEOTIDE SEQUENCE [LARGE SCALE GENOMIC DNA]</scope>
    <source>
        <strain evidence="2">ERMR1:05</strain>
    </source>
</reference>
<dbReference type="KEGG" id="rox:BV494_07790"/>
<dbReference type="EMBL" id="CP019062">
    <property type="protein sequence ID" value="AVF37396.1"/>
    <property type="molecule type" value="Genomic_DNA"/>
</dbReference>
<dbReference type="AlphaFoldDB" id="A0A2L1UWR0"/>
<dbReference type="OrthoDB" id="6477055at2"/>
<evidence type="ECO:0000313" key="2">
    <source>
        <dbReference type="Proteomes" id="UP000239197"/>
    </source>
</evidence>
<protein>
    <recommendedName>
        <fullName evidence="3">Phage tail assembly protein</fullName>
    </recommendedName>
</protein>
<evidence type="ECO:0000313" key="1">
    <source>
        <dbReference type="EMBL" id="AVF37396.1"/>
    </source>
</evidence>